<dbReference type="Pfam" id="PF16076">
    <property type="entry name" value="Acyltransf_C"/>
    <property type="match status" value="1"/>
</dbReference>
<dbReference type="GO" id="GO:0012505">
    <property type="term" value="C:endomembrane system"/>
    <property type="evidence" value="ECO:0007669"/>
    <property type="project" value="TreeGrafter"/>
</dbReference>
<keyword evidence="9" id="KW-0812">Transmembrane</keyword>
<evidence type="ECO:0000256" key="6">
    <source>
        <dbReference type="ARBA" id="ARBA00022679"/>
    </source>
</evidence>
<dbReference type="GO" id="GO:0003841">
    <property type="term" value="F:1-acylglycerol-3-phosphate O-acyltransferase activity"/>
    <property type="evidence" value="ECO:0007669"/>
    <property type="project" value="UniProtKB-EC"/>
</dbReference>
<dbReference type="UniPathway" id="UPA00557">
    <property type="reaction ID" value="UER00613"/>
</dbReference>
<dbReference type="SMART" id="SM00563">
    <property type="entry name" value="PlsC"/>
    <property type="match status" value="1"/>
</dbReference>
<organism evidence="11">
    <name type="scientific">Glycine soja</name>
    <name type="common">Wild soybean</name>
    <dbReference type="NCBI Taxonomy" id="3848"/>
    <lineage>
        <taxon>Eukaryota</taxon>
        <taxon>Viridiplantae</taxon>
        <taxon>Streptophyta</taxon>
        <taxon>Embryophyta</taxon>
        <taxon>Tracheophyta</taxon>
        <taxon>Spermatophyta</taxon>
        <taxon>Magnoliopsida</taxon>
        <taxon>eudicotyledons</taxon>
        <taxon>Gunneridae</taxon>
        <taxon>Pentapetalae</taxon>
        <taxon>rosids</taxon>
        <taxon>fabids</taxon>
        <taxon>Fabales</taxon>
        <taxon>Fabaceae</taxon>
        <taxon>Papilionoideae</taxon>
        <taxon>50 kb inversion clade</taxon>
        <taxon>NPAAA clade</taxon>
        <taxon>indigoferoid/millettioid clade</taxon>
        <taxon>Phaseoleae</taxon>
        <taxon>Glycine</taxon>
        <taxon>Glycine subgen. Soja</taxon>
    </lineage>
</organism>
<reference evidence="11" key="1">
    <citation type="submission" date="2014-07" db="EMBL/GenBank/DDBJ databases">
        <title>Identification of a novel salt tolerance gene in wild soybean by whole-genome sequencing.</title>
        <authorList>
            <person name="Lam H.-M."/>
            <person name="Qi X."/>
            <person name="Li M.-W."/>
            <person name="Liu X."/>
            <person name="Xie M."/>
            <person name="Ni M."/>
            <person name="Xu X."/>
        </authorList>
    </citation>
    <scope>NUCLEOTIDE SEQUENCE [LARGE SCALE GENOMIC DNA]</scope>
    <source>
        <tissue evidence="11">Root</tissue>
    </source>
</reference>
<sequence length="387" mass="43262">MAIAAAAVVVPLGLLFFASGLLVNLIQAICYVVVRPVSKNLYRRINRVVAELLWLELVWLIDWWAGVKVQIFTDHETFHLMGKEHALVISNHRSDIDWLVGWVSAQRSGCLGSTLAVMKKSSKFLPVIGWSMWFSEYLFLERSWAKDESTLKSGIQQLSDFPLPFWLALFVEGTRFTQAKLLAAQEYATSTGLSVPRNVLIPRTKGFVSAVSHMRSFVPAIYDITVAIPKSSPAPTMLRLFKGQPSVVHVHIKRHLMKELPETDEAVAQWCRDIFVAKDVLLDKHIAEDSFSDQDLQDTGRPIKSLLVVISWVCLVVAGSVKFLQRSSLLSSWKGVAFSAFGLAVVTALMQILIQFSQSERSNPAKIARAKSKNKGGQLEARNDKQQ</sequence>
<evidence type="ECO:0000313" key="11">
    <source>
        <dbReference type="EMBL" id="KHN26342.1"/>
    </source>
</evidence>
<comment type="pathway">
    <text evidence="3">Lipid metabolism.</text>
</comment>
<dbReference type="EMBL" id="KN653908">
    <property type="protein sequence ID" value="KHN26342.1"/>
    <property type="molecule type" value="Genomic_DNA"/>
</dbReference>
<dbReference type="SUPFAM" id="SSF69593">
    <property type="entry name" value="Glycerol-3-phosphate (1)-acyltransferase"/>
    <property type="match status" value="1"/>
</dbReference>
<evidence type="ECO:0000256" key="4">
    <source>
        <dbReference type="ARBA" id="ARBA00008655"/>
    </source>
</evidence>
<dbReference type="Proteomes" id="UP000289340">
    <property type="component" value="Chromosome 19"/>
</dbReference>
<dbReference type="InterPro" id="IPR032098">
    <property type="entry name" value="Acyltransf_C"/>
</dbReference>
<dbReference type="AlphaFoldDB" id="A0A0B2R3A1"/>
<dbReference type="Pfam" id="PF01553">
    <property type="entry name" value="Acyltransferase"/>
    <property type="match status" value="1"/>
</dbReference>
<dbReference type="InterPro" id="IPR002123">
    <property type="entry name" value="Plipid/glycerol_acylTrfase"/>
</dbReference>
<keyword evidence="9" id="KW-1133">Transmembrane helix</keyword>
<comment type="catalytic activity">
    <reaction evidence="1">
        <text>a 1-acyl-sn-glycero-3-phosphate + an acyl-CoA = a 1,2-diacyl-sn-glycero-3-phosphate + CoA</text>
        <dbReference type="Rhea" id="RHEA:19709"/>
        <dbReference type="ChEBI" id="CHEBI:57287"/>
        <dbReference type="ChEBI" id="CHEBI:57970"/>
        <dbReference type="ChEBI" id="CHEBI:58342"/>
        <dbReference type="ChEBI" id="CHEBI:58608"/>
        <dbReference type="EC" id="2.3.1.51"/>
    </reaction>
</comment>
<dbReference type="GO" id="GO:0016024">
    <property type="term" value="P:CDP-diacylglycerol biosynthetic process"/>
    <property type="evidence" value="ECO:0007669"/>
    <property type="project" value="UniProtKB-UniPathway"/>
</dbReference>
<reference evidence="12 13" key="2">
    <citation type="submission" date="2018-09" db="EMBL/GenBank/DDBJ databases">
        <title>A high-quality reference genome of wild soybean provides a powerful tool to mine soybean genomes.</title>
        <authorList>
            <person name="Xie M."/>
            <person name="Chung C.Y.L."/>
            <person name="Li M.-W."/>
            <person name="Wong F.-L."/>
            <person name="Chan T.-F."/>
            <person name="Lam H.-M."/>
        </authorList>
    </citation>
    <scope>NUCLEOTIDE SEQUENCE [LARGE SCALE GENOMIC DNA]</scope>
    <source>
        <strain evidence="13">cv. W05</strain>
        <tissue evidence="12">Hypocotyl of etiolated seedlings</tissue>
    </source>
</reference>
<comment type="similarity">
    <text evidence="4">Belongs to the 1-acyl-sn-glycerol-3-phosphate acyltransferase family.</text>
</comment>
<keyword evidence="7 11" id="KW-0012">Acyltransferase</keyword>
<evidence type="ECO:0000256" key="1">
    <source>
        <dbReference type="ARBA" id="ARBA00001141"/>
    </source>
</evidence>
<evidence type="ECO:0000256" key="3">
    <source>
        <dbReference type="ARBA" id="ARBA00005189"/>
    </source>
</evidence>
<feature type="region of interest" description="Disordered" evidence="8">
    <location>
        <begin position="362"/>
        <end position="387"/>
    </location>
</feature>
<comment type="pathway">
    <text evidence="2">Phospholipid metabolism; CDP-diacylglycerol biosynthesis; CDP-diacylglycerol from sn-glycerol 3-phosphate: step 2/3.</text>
</comment>
<dbReference type="Proteomes" id="UP000053555">
    <property type="component" value="Unassembled WGS sequence"/>
</dbReference>
<dbReference type="EMBL" id="QZWG01000019">
    <property type="protein sequence ID" value="RZB47908.1"/>
    <property type="molecule type" value="Genomic_DNA"/>
</dbReference>
<keyword evidence="13" id="KW-1185">Reference proteome</keyword>
<feature type="transmembrane region" description="Helical" evidence="9">
    <location>
        <begin position="336"/>
        <end position="354"/>
    </location>
</feature>
<dbReference type="EC" id="2.3.1.51" evidence="5"/>
<dbReference type="Gramene" id="XM_028362920.1">
    <property type="protein sequence ID" value="XP_028218721.1"/>
    <property type="gene ID" value="LOC114400464"/>
</dbReference>
<dbReference type="CDD" id="cd07990">
    <property type="entry name" value="LPLAT_LCLAT1-like"/>
    <property type="match status" value="1"/>
</dbReference>
<protein>
    <recommendedName>
        <fullName evidence="5">1-acylglycerol-3-phosphate O-acyltransferase</fullName>
        <ecNumber evidence="5">2.3.1.51</ecNumber>
    </recommendedName>
</protein>
<evidence type="ECO:0000256" key="7">
    <source>
        <dbReference type="ARBA" id="ARBA00023315"/>
    </source>
</evidence>
<keyword evidence="6 11" id="KW-0808">Transferase</keyword>
<keyword evidence="9" id="KW-0472">Membrane</keyword>
<evidence type="ECO:0000256" key="8">
    <source>
        <dbReference type="SAM" id="MobiDB-lite"/>
    </source>
</evidence>
<name>A0A0B2R3A1_GLYSO</name>
<evidence type="ECO:0000259" key="10">
    <source>
        <dbReference type="SMART" id="SM00563"/>
    </source>
</evidence>
<evidence type="ECO:0000256" key="9">
    <source>
        <dbReference type="SAM" id="Phobius"/>
    </source>
</evidence>
<gene>
    <name evidence="12" type="ORF">D0Y65_051460</name>
    <name evidence="11" type="ORF">glysoja_029296</name>
</gene>
<evidence type="ECO:0000313" key="13">
    <source>
        <dbReference type="Proteomes" id="UP000289340"/>
    </source>
</evidence>
<feature type="transmembrane region" description="Helical" evidence="9">
    <location>
        <begin position="306"/>
        <end position="324"/>
    </location>
</feature>
<evidence type="ECO:0000256" key="5">
    <source>
        <dbReference type="ARBA" id="ARBA00013211"/>
    </source>
</evidence>
<dbReference type="PANTHER" id="PTHR10983">
    <property type="entry name" value="1-ACYLGLYCEROL-3-PHOSPHATE ACYLTRANSFERASE-RELATED"/>
    <property type="match status" value="1"/>
</dbReference>
<accession>A0A0B2R3A1</accession>
<feature type="domain" description="Phospholipid/glycerol acyltransferase" evidence="10">
    <location>
        <begin position="86"/>
        <end position="208"/>
    </location>
</feature>
<dbReference type="PANTHER" id="PTHR10983:SF24">
    <property type="entry name" value="1-ACYLGLYCEROL-3-PHOSPHATE O-ACYLTRANSFERASE 3, ISOFORM E-RELATED"/>
    <property type="match status" value="1"/>
</dbReference>
<proteinExistence type="inferred from homology"/>
<evidence type="ECO:0000256" key="2">
    <source>
        <dbReference type="ARBA" id="ARBA00004728"/>
    </source>
</evidence>
<evidence type="ECO:0000313" key="12">
    <source>
        <dbReference type="EMBL" id="RZB47908.1"/>
    </source>
</evidence>